<dbReference type="FunFam" id="3.40.50.1970:FF:000003">
    <property type="entry name" value="Alcohol dehydrogenase, iron-containing"/>
    <property type="match status" value="1"/>
</dbReference>
<dbReference type="InterPro" id="IPR042157">
    <property type="entry name" value="HOT"/>
</dbReference>
<dbReference type="InterPro" id="IPR056798">
    <property type="entry name" value="ADH_Fe_C"/>
</dbReference>
<dbReference type="Gene3D" id="3.40.50.1970">
    <property type="match status" value="1"/>
</dbReference>
<dbReference type="OrthoDB" id="9815791at2"/>
<dbReference type="Pfam" id="PF25137">
    <property type="entry name" value="ADH_Fe_C"/>
    <property type="match status" value="1"/>
</dbReference>
<dbReference type="EMBL" id="WIVE01000035">
    <property type="protein sequence ID" value="MQX37189.1"/>
    <property type="molecule type" value="Genomic_DNA"/>
</dbReference>
<protein>
    <recommendedName>
        <fullName evidence="4">hydroxyacid-oxoacid transhydrogenase</fullName>
        <ecNumber evidence="4">1.1.99.24</ecNumber>
    </recommendedName>
</protein>
<dbReference type="PANTHER" id="PTHR11496">
    <property type="entry name" value="ALCOHOL DEHYDROGENASE"/>
    <property type="match status" value="1"/>
</dbReference>
<evidence type="ECO:0000313" key="12">
    <source>
        <dbReference type="Proteomes" id="UP000434582"/>
    </source>
</evidence>
<organism evidence="11 12">
    <name type="scientific">Roseospira navarrensis</name>
    <dbReference type="NCBI Taxonomy" id="140058"/>
    <lineage>
        <taxon>Bacteria</taxon>
        <taxon>Pseudomonadati</taxon>
        <taxon>Pseudomonadota</taxon>
        <taxon>Alphaproteobacteria</taxon>
        <taxon>Rhodospirillales</taxon>
        <taxon>Rhodospirillaceae</taxon>
        <taxon>Roseospira</taxon>
    </lineage>
</organism>
<comment type="similarity">
    <text evidence="3">Belongs to the iron-containing alcohol dehydrogenase family. Hydroxyacid-oxoacid transhydrogenase subfamily.</text>
</comment>
<comment type="catalytic activity">
    <reaction evidence="8">
        <text>4-hydroxybutanoate + 2-oxoglutarate = (R)-2-hydroxyglutarate + succinate semialdehyde</text>
        <dbReference type="Rhea" id="RHEA:24734"/>
        <dbReference type="ChEBI" id="CHEBI:15801"/>
        <dbReference type="ChEBI" id="CHEBI:16724"/>
        <dbReference type="ChEBI" id="CHEBI:16810"/>
        <dbReference type="ChEBI" id="CHEBI:57706"/>
        <dbReference type="EC" id="1.1.99.24"/>
    </reaction>
</comment>
<evidence type="ECO:0000256" key="2">
    <source>
        <dbReference type="ARBA" id="ARBA00001962"/>
    </source>
</evidence>
<dbReference type="Gene3D" id="1.20.1090.10">
    <property type="entry name" value="Dehydroquinate synthase-like - alpha domain"/>
    <property type="match status" value="1"/>
</dbReference>
<dbReference type="InterPro" id="IPR001670">
    <property type="entry name" value="ADH_Fe/GldA"/>
</dbReference>
<keyword evidence="6" id="KW-0560">Oxidoreductase</keyword>
<dbReference type="GO" id="GO:0046872">
    <property type="term" value="F:metal ion binding"/>
    <property type="evidence" value="ECO:0007669"/>
    <property type="project" value="InterPro"/>
</dbReference>
<dbReference type="GO" id="GO:0047988">
    <property type="term" value="F:hydroxyacid-oxoacid transhydrogenase activity"/>
    <property type="evidence" value="ECO:0007669"/>
    <property type="project" value="UniProtKB-EC"/>
</dbReference>
<keyword evidence="12" id="KW-1185">Reference proteome</keyword>
<dbReference type="Proteomes" id="UP000434582">
    <property type="component" value="Unassembled WGS sequence"/>
</dbReference>
<dbReference type="EC" id="1.1.99.24" evidence="4"/>
<evidence type="ECO:0000313" key="11">
    <source>
        <dbReference type="EMBL" id="MQX37189.1"/>
    </source>
</evidence>
<comment type="catalytic activity">
    <reaction evidence="7">
        <text>a primary alcohol + NAD(+) = an aldehyde + NADH + H(+)</text>
        <dbReference type="Rhea" id="RHEA:10736"/>
        <dbReference type="ChEBI" id="CHEBI:15378"/>
        <dbReference type="ChEBI" id="CHEBI:15734"/>
        <dbReference type="ChEBI" id="CHEBI:17478"/>
        <dbReference type="ChEBI" id="CHEBI:57540"/>
        <dbReference type="ChEBI" id="CHEBI:57945"/>
        <dbReference type="EC" id="1.1.1.1"/>
    </reaction>
</comment>
<evidence type="ECO:0000256" key="4">
    <source>
        <dbReference type="ARBA" id="ARBA00013182"/>
    </source>
</evidence>
<feature type="domain" description="Fe-containing alcohol dehydrogenase-like C-terminal" evidence="10">
    <location>
        <begin position="239"/>
        <end position="427"/>
    </location>
</feature>
<dbReference type="SUPFAM" id="SSF56796">
    <property type="entry name" value="Dehydroquinate synthase-like"/>
    <property type="match status" value="1"/>
</dbReference>
<comment type="caution">
    <text evidence="11">The sequence shown here is derived from an EMBL/GenBank/DDBJ whole genome shotgun (WGS) entry which is preliminary data.</text>
</comment>
<feature type="domain" description="Alcohol dehydrogenase iron-type/glycerol dehydrogenase GldA" evidence="9">
    <location>
        <begin position="22"/>
        <end position="190"/>
    </location>
</feature>
<keyword evidence="5" id="KW-0809">Transit peptide</keyword>
<evidence type="ECO:0000256" key="1">
    <source>
        <dbReference type="ARBA" id="ARBA00000813"/>
    </source>
</evidence>
<evidence type="ECO:0000256" key="5">
    <source>
        <dbReference type="ARBA" id="ARBA00022946"/>
    </source>
</evidence>
<evidence type="ECO:0000259" key="10">
    <source>
        <dbReference type="Pfam" id="PF25137"/>
    </source>
</evidence>
<evidence type="ECO:0000256" key="7">
    <source>
        <dbReference type="ARBA" id="ARBA00049243"/>
    </source>
</evidence>
<evidence type="ECO:0000256" key="8">
    <source>
        <dbReference type="ARBA" id="ARBA00049496"/>
    </source>
</evidence>
<comment type="cofactor">
    <cofactor evidence="2">
        <name>Fe cation</name>
        <dbReference type="ChEBI" id="CHEBI:24875"/>
    </cofactor>
</comment>
<dbReference type="InterPro" id="IPR039697">
    <property type="entry name" value="Alcohol_dehydrogenase_Fe"/>
</dbReference>
<dbReference type="GO" id="GO:0004022">
    <property type="term" value="F:alcohol dehydrogenase (NAD+) activity"/>
    <property type="evidence" value="ECO:0007669"/>
    <property type="project" value="UniProtKB-EC"/>
</dbReference>
<reference evidence="11 12" key="1">
    <citation type="submission" date="2019-10" db="EMBL/GenBank/DDBJ databases">
        <title>Draft whole-genome sequence of the purple nonsulfur photosynthetic bacterium Roseospira navarrensis DSM 15114.</title>
        <authorList>
            <person name="Kyndt J.A."/>
            <person name="Meyer T.E."/>
        </authorList>
    </citation>
    <scope>NUCLEOTIDE SEQUENCE [LARGE SCALE GENOMIC DNA]</scope>
    <source>
        <strain evidence="11 12">DSM 15114</strain>
    </source>
</reference>
<gene>
    <name evidence="11" type="ORF">GHC57_11725</name>
</gene>
<evidence type="ECO:0000256" key="3">
    <source>
        <dbReference type="ARBA" id="ARBA00010005"/>
    </source>
</evidence>
<evidence type="ECO:0000259" key="9">
    <source>
        <dbReference type="Pfam" id="PF00465"/>
    </source>
</evidence>
<sequence length="431" mass="45993">MAGLAPDTPEHIFTVETVPLKYGHGALRELGHDIKALNARRVALFTDRHLADSEHVAIAREAIRGAGLDVVVYDAVAVEPTDASFRDAAAFAVDGNFDGFVSVGGGSVMDTCKAANLYATWPDDFLAYVNAPMGQGKPVPGPLKPHLACPTTCGTGSEMTAAAIFDFVSENVKTGISHRALKPTRAVVDPTTTYTLPVGVVCSTGLDVLTHAIESWTARDFRTRDYPADPGSRPPYQGSNPWSDIGSMKAIELGGRYLERAYADPSDHEARDWLMFASTLAGMAFGNAGVHIPHAMSYAVAGQNHRFVATGYETEKPMVPHGISVVVNAPAAFRFTASANPERHLEAARGLGADVRNLGPEHAGEALADRLAAIMRNTGCPNGIGDLGYTEADVPSLVKGAYQQKRLLVQAPRAPDEADLAAIFRDALRYW</sequence>
<comment type="catalytic activity">
    <reaction evidence="1">
        <text>(S)-3-hydroxybutanoate + 2-oxoglutarate = (R)-2-hydroxyglutarate + acetoacetate</text>
        <dbReference type="Rhea" id="RHEA:23048"/>
        <dbReference type="ChEBI" id="CHEBI:11047"/>
        <dbReference type="ChEBI" id="CHEBI:13705"/>
        <dbReference type="ChEBI" id="CHEBI:15801"/>
        <dbReference type="ChEBI" id="CHEBI:16810"/>
        <dbReference type="EC" id="1.1.99.24"/>
    </reaction>
</comment>
<dbReference type="AlphaFoldDB" id="A0A7X1ZFR7"/>
<evidence type="ECO:0000256" key="6">
    <source>
        <dbReference type="ARBA" id="ARBA00023002"/>
    </source>
</evidence>
<proteinExistence type="inferred from homology"/>
<dbReference type="CDD" id="cd08190">
    <property type="entry name" value="HOT"/>
    <property type="match status" value="1"/>
</dbReference>
<dbReference type="PANTHER" id="PTHR11496:SF83">
    <property type="entry name" value="HYDROXYACID-OXOACID TRANSHYDROGENASE, MITOCHONDRIAL"/>
    <property type="match status" value="1"/>
</dbReference>
<dbReference type="RefSeq" id="WP_153344420.1">
    <property type="nucleotide sequence ID" value="NZ_WIVE01000035.1"/>
</dbReference>
<name>A0A7X1ZFR7_9PROT</name>
<dbReference type="Pfam" id="PF00465">
    <property type="entry name" value="Fe-ADH"/>
    <property type="match status" value="1"/>
</dbReference>
<accession>A0A7X1ZFR7</accession>